<evidence type="ECO:0000313" key="2">
    <source>
        <dbReference type="EMBL" id="OGL86853.1"/>
    </source>
</evidence>
<proteinExistence type="predicted"/>
<evidence type="ECO:0000313" key="3">
    <source>
        <dbReference type="Proteomes" id="UP000178723"/>
    </source>
</evidence>
<keyword evidence="1" id="KW-1133">Transmembrane helix</keyword>
<feature type="transmembrane region" description="Helical" evidence="1">
    <location>
        <begin position="20"/>
        <end position="41"/>
    </location>
</feature>
<name>A0A1F7V8K9_9BACT</name>
<organism evidence="2 3">
    <name type="scientific">Candidatus Uhrbacteria bacterium RIFCSPLOWO2_02_FULL_48_12</name>
    <dbReference type="NCBI Taxonomy" id="1802407"/>
    <lineage>
        <taxon>Bacteria</taxon>
        <taxon>Candidatus Uhriibacteriota</taxon>
    </lineage>
</organism>
<sequence>MINIFPPIKIKVSLIKVIRYAKVIVIVLMIGGFVWMSWFLYDNLYKPLTQAIVVAELKAKVALITVNRKDFEAIVAVIDKRKKLPVIDWAMIPDPTLNVHVPLPAPTSAESIKPPAEPTPPIKALQ</sequence>
<dbReference type="AlphaFoldDB" id="A0A1F7V8K9"/>
<protein>
    <submittedName>
        <fullName evidence="2">Uncharacterized protein</fullName>
    </submittedName>
</protein>
<dbReference type="STRING" id="1802407.A3I40_01030"/>
<keyword evidence="1" id="KW-0812">Transmembrane</keyword>
<gene>
    <name evidence="2" type="ORF">A3I40_01030</name>
</gene>
<reference evidence="2 3" key="1">
    <citation type="journal article" date="2016" name="Nat. Commun.">
        <title>Thousands of microbial genomes shed light on interconnected biogeochemical processes in an aquifer system.</title>
        <authorList>
            <person name="Anantharaman K."/>
            <person name="Brown C.T."/>
            <person name="Hug L.A."/>
            <person name="Sharon I."/>
            <person name="Castelle C.J."/>
            <person name="Probst A.J."/>
            <person name="Thomas B.C."/>
            <person name="Singh A."/>
            <person name="Wilkins M.J."/>
            <person name="Karaoz U."/>
            <person name="Brodie E.L."/>
            <person name="Williams K.H."/>
            <person name="Hubbard S.S."/>
            <person name="Banfield J.F."/>
        </authorList>
    </citation>
    <scope>NUCLEOTIDE SEQUENCE [LARGE SCALE GENOMIC DNA]</scope>
</reference>
<accession>A0A1F7V8K9</accession>
<keyword evidence="1" id="KW-0472">Membrane</keyword>
<comment type="caution">
    <text evidence="2">The sequence shown here is derived from an EMBL/GenBank/DDBJ whole genome shotgun (WGS) entry which is preliminary data.</text>
</comment>
<dbReference type="Proteomes" id="UP000178723">
    <property type="component" value="Unassembled WGS sequence"/>
</dbReference>
<evidence type="ECO:0000256" key="1">
    <source>
        <dbReference type="SAM" id="Phobius"/>
    </source>
</evidence>
<dbReference type="EMBL" id="MGEP01000042">
    <property type="protein sequence ID" value="OGL86853.1"/>
    <property type="molecule type" value="Genomic_DNA"/>
</dbReference>